<dbReference type="InterPro" id="IPR054502">
    <property type="entry name" value="bHLH-TF_ACT-like_plant"/>
</dbReference>
<organism evidence="9 10">
    <name type="scientific">Aegilops tauschii subsp. strangulata</name>
    <name type="common">Goatgrass</name>
    <dbReference type="NCBI Taxonomy" id="200361"/>
    <lineage>
        <taxon>Eukaryota</taxon>
        <taxon>Viridiplantae</taxon>
        <taxon>Streptophyta</taxon>
        <taxon>Embryophyta</taxon>
        <taxon>Tracheophyta</taxon>
        <taxon>Spermatophyta</taxon>
        <taxon>Magnoliopsida</taxon>
        <taxon>Liliopsida</taxon>
        <taxon>Poales</taxon>
        <taxon>Poaceae</taxon>
        <taxon>BOP clade</taxon>
        <taxon>Pooideae</taxon>
        <taxon>Triticodae</taxon>
        <taxon>Triticeae</taxon>
        <taxon>Triticinae</taxon>
        <taxon>Aegilops</taxon>
    </lineage>
</organism>
<feature type="region of interest" description="Disordered" evidence="7">
    <location>
        <begin position="228"/>
        <end position="264"/>
    </location>
</feature>
<keyword evidence="4" id="KW-0010">Activator</keyword>
<keyword evidence="6" id="KW-0539">Nucleus</keyword>
<dbReference type="Pfam" id="PF14215">
    <property type="entry name" value="bHLH-MYC_N"/>
    <property type="match status" value="1"/>
</dbReference>
<reference evidence="10" key="1">
    <citation type="journal article" date="2014" name="Science">
        <title>Ancient hybridizations among the ancestral genomes of bread wheat.</title>
        <authorList>
            <consortium name="International Wheat Genome Sequencing Consortium,"/>
            <person name="Marcussen T."/>
            <person name="Sandve S.R."/>
            <person name="Heier L."/>
            <person name="Spannagl M."/>
            <person name="Pfeifer M."/>
            <person name="Jakobsen K.S."/>
            <person name="Wulff B.B."/>
            <person name="Steuernagel B."/>
            <person name="Mayer K.F."/>
            <person name="Olsen O.A."/>
        </authorList>
    </citation>
    <scope>NUCLEOTIDE SEQUENCE [LARGE SCALE GENOMIC DNA]</scope>
    <source>
        <strain evidence="10">cv. AL8/78</strain>
    </source>
</reference>
<evidence type="ECO:0000256" key="1">
    <source>
        <dbReference type="ARBA" id="ARBA00004123"/>
    </source>
</evidence>
<evidence type="ECO:0000256" key="4">
    <source>
        <dbReference type="ARBA" id="ARBA00023159"/>
    </source>
</evidence>
<sequence length="659" mass="72116">SGRSADAMASSGEVQRSLQAVAQGLRWTYAILWQLCPDQGALVWAEGHYNGAIKTRKTVQPAVAQAQAQAPAAEAADQARSRQLRELFDSLAREAAAGGGPGFRDVHGCAQEARRPSAALAPEDLTETEWFYLMSASYSFPPGVGLPGRAFARGGHVWLSRANEVDSKAFSRAILARSAGIKTVVCIPIVDGVLEIGTTEKVEEDIGLVQYAMAIFMDQQETHMTPSICHSNQTSHIDQQSFQTQGKTHTGQPKPEPNKFTPEYDDDEMEYDDNEIDTECASGSETNTGRGHCRHGPPNIASNDDHATHNVGRSSELMQVEMSERVRDGCSSNLGDEIQMLMVCQNSGDHSNLHGQDEPWHFLYEELCSGYPQSSAAGEDQAMAENAHYAHTVSLILHRNNALRQSDGPNTRSYLAVSHQSSFSRWDAGIHGRAVAEGTTRQKMLKSVLLFFNAACNKPPGDLRCDDAGARREVDFGASHVMQERKRREKLNERFIVLRSLVPFVTKMDKASILGDTIEYVKQLTKRIQDLESSVARQQVHGDLLVPKGSSERRALMGMEGPSSSSGSSSSAPVATDVQVSIIESDALLELRCPDRRGLLVTIMQALQEQLRLEVTSVQASSDRGVLLAEMRAKVREVHGRRSSISQVKRAIHLIISSG</sequence>
<dbReference type="PROSITE" id="PS50888">
    <property type="entry name" value="BHLH"/>
    <property type="match status" value="1"/>
</dbReference>
<dbReference type="Pfam" id="PF22754">
    <property type="entry name" value="bHLH-TF_ACT-like_plant"/>
    <property type="match status" value="1"/>
</dbReference>
<dbReference type="SUPFAM" id="SSF47459">
    <property type="entry name" value="HLH, helix-loop-helix DNA-binding domain"/>
    <property type="match status" value="1"/>
</dbReference>
<dbReference type="PANTHER" id="PTHR46266:SF4">
    <property type="entry name" value="TRANSCRIPTION FACTOR TT8"/>
    <property type="match status" value="1"/>
</dbReference>
<evidence type="ECO:0000256" key="7">
    <source>
        <dbReference type="SAM" id="MobiDB-lite"/>
    </source>
</evidence>
<dbReference type="PANTHER" id="PTHR46266">
    <property type="entry name" value="TRANSCRIPTION FACTOR TT8"/>
    <property type="match status" value="1"/>
</dbReference>
<dbReference type="GO" id="GO:0005634">
    <property type="term" value="C:nucleus"/>
    <property type="evidence" value="ECO:0007669"/>
    <property type="project" value="UniProtKB-SubCell"/>
</dbReference>
<name>A0A452XZC9_AEGTS</name>
<evidence type="ECO:0000313" key="10">
    <source>
        <dbReference type="Proteomes" id="UP000015105"/>
    </source>
</evidence>
<evidence type="ECO:0000256" key="3">
    <source>
        <dbReference type="ARBA" id="ARBA00023015"/>
    </source>
</evidence>
<keyword evidence="10" id="KW-1185">Reference proteome</keyword>
<keyword evidence="3" id="KW-0805">Transcription regulation</keyword>
<dbReference type="Gene3D" id="4.10.280.10">
    <property type="entry name" value="Helix-loop-helix DNA-binding domain"/>
    <property type="match status" value="1"/>
</dbReference>
<reference evidence="10" key="2">
    <citation type="journal article" date="2017" name="Nat. Plants">
        <title>The Aegilops tauschii genome reveals multiple impacts of transposons.</title>
        <authorList>
            <person name="Zhao G."/>
            <person name="Zou C."/>
            <person name="Li K."/>
            <person name="Wang K."/>
            <person name="Li T."/>
            <person name="Gao L."/>
            <person name="Zhang X."/>
            <person name="Wang H."/>
            <person name="Yang Z."/>
            <person name="Liu X."/>
            <person name="Jiang W."/>
            <person name="Mao L."/>
            <person name="Kong X."/>
            <person name="Jiao Y."/>
            <person name="Jia J."/>
        </authorList>
    </citation>
    <scope>NUCLEOTIDE SEQUENCE [LARGE SCALE GENOMIC DNA]</scope>
    <source>
        <strain evidence="10">cv. AL8/78</strain>
    </source>
</reference>
<comment type="subcellular location">
    <subcellularLocation>
        <location evidence="1">Nucleus</location>
    </subcellularLocation>
</comment>
<evidence type="ECO:0000313" key="9">
    <source>
        <dbReference type="EnsemblPlants" id="AET1Gv20229700.3"/>
    </source>
</evidence>
<accession>A0A452XZC9</accession>
<reference evidence="9" key="4">
    <citation type="submission" date="2019-03" db="UniProtKB">
        <authorList>
            <consortium name="EnsemblPlants"/>
        </authorList>
    </citation>
    <scope>IDENTIFICATION</scope>
</reference>
<dbReference type="EnsemblPlants" id="AET1Gv20229700.3">
    <property type="protein sequence ID" value="AET1Gv20229700.3"/>
    <property type="gene ID" value="AET1Gv20229700"/>
</dbReference>
<dbReference type="AlphaFoldDB" id="A0A452XZC9"/>
<dbReference type="SMART" id="SM00353">
    <property type="entry name" value="HLH"/>
    <property type="match status" value="1"/>
</dbReference>
<dbReference type="GO" id="GO:0046983">
    <property type="term" value="F:protein dimerization activity"/>
    <property type="evidence" value="ECO:0007669"/>
    <property type="project" value="InterPro"/>
</dbReference>
<evidence type="ECO:0000256" key="5">
    <source>
        <dbReference type="ARBA" id="ARBA00023163"/>
    </source>
</evidence>
<reference evidence="9" key="3">
    <citation type="journal article" date="2017" name="Nature">
        <title>Genome sequence of the progenitor of the wheat D genome Aegilops tauschii.</title>
        <authorList>
            <person name="Luo M.C."/>
            <person name="Gu Y.Q."/>
            <person name="Puiu D."/>
            <person name="Wang H."/>
            <person name="Twardziok S.O."/>
            <person name="Deal K.R."/>
            <person name="Huo N."/>
            <person name="Zhu T."/>
            <person name="Wang L."/>
            <person name="Wang Y."/>
            <person name="McGuire P.E."/>
            <person name="Liu S."/>
            <person name="Long H."/>
            <person name="Ramasamy R.K."/>
            <person name="Rodriguez J.C."/>
            <person name="Van S.L."/>
            <person name="Yuan L."/>
            <person name="Wang Z."/>
            <person name="Xia Z."/>
            <person name="Xiao L."/>
            <person name="Anderson O.D."/>
            <person name="Ouyang S."/>
            <person name="Liang Y."/>
            <person name="Zimin A.V."/>
            <person name="Pertea G."/>
            <person name="Qi P."/>
            <person name="Bennetzen J.L."/>
            <person name="Dai X."/>
            <person name="Dawson M.W."/>
            <person name="Muller H.G."/>
            <person name="Kugler K."/>
            <person name="Rivarola-Duarte L."/>
            <person name="Spannagl M."/>
            <person name="Mayer K.F.X."/>
            <person name="Lu F.H."/>
            <person name="Bevan M.W."/>
            <person name="Leroy P."/>
            <person name="Li P."/>
            <person name="You F.M."/>
            <person name="Sun Q."/>
            <person name="Liu Z."/>
            <person name="Lyons E."/>
            <person name="Wicker T."/>
            <person name="Salzberg S.L."/>
            <person name="Devos K.M."/>
            <person name="Dvorak J."/>
        </authorList>
    </citation>
    <scope>NUCLEOTIDE SEQUENCE [LARGE SCALE GENOMIC DNA]</scope>
    <source>
        <strain evidence="9">cv. AL8/78</strain>
    </source>
</reference>
<protein>
    <recommendedName>
        <fullName evidence="8">BHLH domain-containing protein</fullName>
    </recommendedName>
</protein>
<comment type="similarity">
    <text evidence="2">Belongs to the bHLH protein family.</text>
</comment>
<proteinExistence type="inferred from homology"/>
<dbReference type="Proteomes" id="UP000015105">
    <property type="component" value="Chromosome 1D"/>
</dbReference>
<evidence type="ECO:0000256" key="6">
    <source>
        <dbReference type="ARBA" id="ARBA00023242"/>
    </source>
</evidence>
<dbReference type="InterPro" id="IPR011598">
    <property type="entry name" value="bHLH_dom"/>
</dbReference>
<reference evidence="9" key="5">
    <citation type="journal article" date="2021" name="G3 (Bethesda)">
        <title>Aegilops tauschii genome assembly Aet v5.0 features greater sequence contiguity and improved annotation.</title>
        <authorList>
            <person name="Wang L."/>
            <person name="Zhu T."/>
            <person name="Rodriguez J.C."/>
            <person name="Deal K.R."/>
            <person name="Dubcovsky J."/>
            <person name="McGuire P.E."/>
            <person name="Lux T."/>
            <person name="Spannagl M."/>
            <person name="Mayer K.F.X."/>
            <person name="Baldrich P."/>
            <person name="Meyers B.C."/>
            <person name="Huo N."/>
            <person name="Gu Y.Q."/>
            <person name="Zhou H."/>
            <person name="Devos K.M."/>
            <person name="Bennetzen J.L."/>
            <person name="Unver T."/>
            <person name="Budak H."/>
            <person name="Gulick P.J."/>
            <person name="Galiba G."/>
            <person name="Kalapos B."/>
            <person name="Nelson D.R."/>
            <person name="Li P."/>
            <person name="You F.M."/>
            <person name="Luo M.C."/>
            <person name="Dvorak J."/>
        </authorList>
    </citation>
    <scope>NUCLEOTIDE SEQUENCE [LARGE SCALE GENOMIC DNA]</scope>
    <source>
        <strain evidence="9">cv. AL8/78</strain>
    </source>
</reference>
<dbReference type="InterPro" id="IPR036638">
    <property type="entry name" value="HLH_DNA-bd_sf"/>
</dbReference>
<dbReference type="Gramene" id="AET1Gv20229700.3">
    <property type="protein sequence ID" value="AET1Gv20229700.3"/>
    <property type="gene ID" value="AET1Gv20229700"/>
</dbReference>
<dbReference type="Pfam" id="PF00010">
    <property type="entry name" value="HLH"/>
    <property type="match status" value="1"/>
</dbReference>
<dbReference type="InterPro" id="IPR025610">
    <property type="entry name" value="MYC/MYB_N"/>
</dbReference>
<feature type="domain" description="BHLH" evidence="8">
    <location>
        <begin position="475"/>
        <end position="524"/>
    </location>
</feature>
<evidence type="ECO:0000256" key="2">
    <source>
        <dbReference type="ARBA" id="ARBA00005510"/>
    </source>
</evidence>
<keyword evidence="5" id="KW-0804">Transcription</keyword>
<feature type="compositionally biased region" description="Polar residues" evidence="7">
    <location>
        <begin position="228"/>
        <end position="251"/>
    </location>
</feature>
<evidence type="ECO:0000259" key="8">
    <source>
        <dbReference type="PROSITE" id="PS50888"/>
    </source>
</evidence>